<dbReference type="CTD" id="36346643"/>
<dbReference type="GeneID" id="36346643"/>
<proteinExistence type="predicted"/>
<dbReference type="KEGG" id="egl:EGR_10928"/>
<name>W6TZG6_ECHGR</name>
<organism evidence="1 2">
    <name type="scientific">Echinococcus granulosus</name>
    <name type="common">Hydatid tapeworm</name>
    <dbReference type="NCBI Taxonomy" id="6210"/>
    <lineage>
        <taxon>Eukaryota</taxon>
        <taxon>Metazoa</taxon>
        <taxon>Spiralia</taxon>
        <taxon>Lophotrochozoa</taxon>
        <taxon>Platyhelminthes</taxon>
        <taxon>Cestoda</taxon>
        <taxon>Eucestoda</taxon>
        <taxon>Cyclophyllidea</taxon>
        <taxon>Taeniidae</taxon>
        <taxon>Echinococcus</taxon>
        <taxon>Echinococcus granulosus group</taxon>
    </lineage>
</organism>
<accession>W6TZG6</accession>
<sequence>MLQVPSSSPPPPPPPHNCLHLWNSIVTPPPSSSSLHLPSINCFYSLFLWFTDSFFLLICNISIVGGDGVFVEVKHRFRIEGNWTTAAMLSLQSLHLRTQAPTEHVLWMVTRFALFLRLHLVENFFYLKGSTDSTEFRLSSSCLTDSYRLQCLKRMWWKTQEKASGTGNMEILPLSMCGGVKRLLC</sequence>
<dbReference type="RefSeq" id="XP_024345406.1">
    <property type="nucleotide sequence ID" value="XM_024500177.1"/>
</dbReference>
<reference evidence="1 2" key="1">
    <citation type="journal article" date="2013" name="Nat. Genet.">
        <title>The genome of the hydatid tapeworm Echinococcus granulosus.</title>
        <authorList>
            <person name="Zheng H."/>
            <person name="Zhang W."/>
            <person name="Zhang L."/>
            <person name="Zhang Z."/>
            <person name="Li J."/>
            <person name="Lu G."/>
            <person name="Zhu Y."/>
            <person name="Wang Y."/>
            <person name="Huang Y."/>
            <person name="Liu J."/>
            <person name="Kang H."/>
            <person name="Chen J."/>
            <person name="Wang L."/>
            <person name="Chen A."/>
            <person name="Yu S."/>
            <person name="Gao Z."/>
            <person name="Jin L."/>
            <person name="Gu W."/>
            <person name="Wang Z."/>
            <person name="Zhao L."/>
            <person name="Shi B."/>
            <person name="Wen H."/>
            <person name="Lin R."/>
            <person name="Jones M.K."/>
            <person name="Brejova B."/>
            <person name="Vinar T."/>
            <person name="Zhao G."/>
            <person name="McManus D.P."/>
            <person name="Chen Z."/>
            <person name="Zhou Y."/>
            <person name="Wang S."/>
        </authorList>
    </citation>
    <scope>NUCLEOTIDE SEQUENCE [LARGE SCALE GENOMIC DNA]</scope>
</reference>
<evidence type="ECO:0000313" key="1">
    <source>
        <dbReference type="EMBL" id="EUB54210.1"/>
    </source>
</evidence>
<dbReference type="Proteomes" id="UP000019149">
    <property type="component" value="Unassembled WGS sequence"/>
</dbReference>
<comment type="caution">
    <text evidence="1">The sequence shown here is derived from an EMBL/GenBank/DDBJ whole genome shotgun (WGS) entry which is preliminary data.</text>
</comment>
<dbReference type="AlphaFoldDB" id="W6TZG6"/>
<evidence type="ECO:0000313" key="2">
    <source>
        <dbReference type="Proteomes" id="UP000019149"/>
    </source>
</evidence>
<protein>
    <submittedName>
        <fullName evidence="1">Uncharacterized protein</fullName>
    </submittedName>
</protein>
<keyword evidence="2" id="KW-1185">Reference proteome</keyword>
<dbReference type="EMBL" id="APAU02000305">
    <property type="protein sequence ID" value="EUB54210.1"/>
    <property type="molecule type" value="Genomic_DNA"/>
</dbReference>
<gene>
    <name evidence="1" type="ORF">EGR_10928</name>
</gene>